<dbReference type="Gene3D" id="3.30.200.20">
    <property type="entry name" value="Phosphorylase Kinase, domain 1"/>
    <property type="match status" value="1"/>
</dbReference>
<organism evidence="2">
    <name type="scientific">Spongospora subterranea</name>
    <dbReference type="NCBI Taxonomy" id="70186"/>
    <lineage>
        <taxon>Eukaryota</taxon>
        <taxon>Sar</taxon>
        <taxon>Rhizaria</taxon>
        <taxon>Endomyxa</taxon>
        <taxon>Phytomyxea</taxon>
        <taxon>Plasmodiophorida</taxon>
        <taxon>Plasmodiophoridae</taxon>
        <taxon>Spongospora</taxon>
    </lineage>
</organism>
<proteinExistence type="predicted"/>
<reference evidence="2" key="1">
    <citation type="submission" date="2015-04" db="EMBL/GenBank/DDBJ databases">
        <title>The genome sequence of the plant pathogenic Rhizarian Plasmodiophora brassicae reveals insights in its biotrophic life cycle and the origin of chitin synthesis.</title>
        <authorList>
            <person name="Schwelm A."/>
            <person name="Fogelqvist J."/>
            <person name="Knaust A."/>
            <person name="Julke S."/>
            <person name="Lilja T."/>
            <person name="Dhandapani V."/>
            <person name="Bonilla-Rosso G."/>
            <person name="Karlsson M."/>
            <person name="Shevchenko A."/>
            <person name="Choi S.R."/>
            <person name="Kim H.G."/>
            <person name="Park J.Y."/>
            <person name="Lim Y.P."/>
            <person name="Ludwig-Muller J."/>
            <person name="Dixelius C."/>
        </authorList>
    </citation>
    <scope>NUCLEOTIDE SEQUENCE</scope>
    <source>
        <tissue evidence="2">Potato root galls</tissue>
    </source>
</reference>
<feature type="compositionally biased region" description="Basic and acidic residues" evidence="1">
    <location>
        <begin position="44"/>
        <end position="53"/>
    </location>
</feature>
<accession>A0A0H5QLM1</accession>
<sequence length="142" mass="15696">MGICSSKQDQSPSSLPTTPPQQSPIVDKPLNQPVNQLDPVIINNDKHEHIDNKNDDEETDGIKAGTELKQVIVQVDAAKEKDREEVKVPVNPQFKSSNAIEAPVTIDKRRVDERYEVGNELGRGCFGVVKLCREKSTGKGHL</sequence>
<name>A0A0H5QLM1_9EUKA</name>
<dbReference type="EMBL" id="HACM01002608">
    <property type="protein sequence ID" value="CRZ03050.1"/>
    <property type="molecule type" value="Transcribed_RNA"/>
</dbReference>
<dbReference type="AlphaFoldDB" id="A0A0H5QLM1"/>
<evidence type="ECO:0008006" key="3">
    <source>
        <dbReference type="Google" id="ProtNLM"/>
    </source>
</evidence>
<dbReference type="SUPFAM" id="SSF56112">
    <property type="entry name" value="Protein kinase-like (PK-like)"/>
    <property type="match status" value="1"/>
</dbReference>
<dbReference type="InterPro" id="IPR011009">
    <property type="entry name" value="Kinase-like_dom_sf"/>
</dbReference>
<evidence type="ECO:0000256" key="1">
    <source>
        <dbReference type="SAM" id="MobiDB-lite"/>
    </source>
</evidence>
<evidence type="ECO:0000313" key="2">
    <source>
        <dbReference type="EMBL" id="CRZ03050.1"/>
    </source>
</evidence>
<feature type="region of interest" description="Disordered" evidence="1">
    <location>
        <begin position="1"/>
        <end position="63"/>
    </location>
</feature>
<protein>
    <recommendedName>
        <fullName evidence="3">Protein kinase domain-containing protein</fullName>
    </recommendedName>
</protein>